<dbReference type="Proteomes" id="UP000746747">
    <property type="component" value="Unassembled WGS sequence"/>
</dbReference>
<sequence length="79" mass="9402">MVARLRLVFFSWFVLSVEWLYGYDWSIIVHPSLHAMSLVRFVIPSRCGSLSEWLTIGSREFIWVPTYCPVFSKPLRRKH</sequence>
<organism evidence="1 2">
    <name type="scientific">Cercopithifilaria johnstoni</name>
    <dbReference type="NCBI Taxonomy" id="2874296"/>
    <lineage>
        <taxon>Eukaryota</taxon>
        <taxon>Metazoa</taxon>
        <taxon>Ecdysozoa</taxon>
        <taxon>Nematoda</taxon>
        <taxon>Chromadorea</taxon>
        <taxon>Rhabditida</taxon>
        <taxon>Spirurina</taxon>
        <taxon>Spiruromorpha</taxon>
        <taxon>Filarioidea</taxon>
        <taxon>Onchocercidae</taxon>
        <taxon>Cercopithifilaria</taxon>
    </lineage>
</organism>
<evidence type="ECO:0000313" key="2">
    <source>
        <dbReference type="Proteomes" id="UP000746747"/>
    </source>
</evidence>
<dbReference type="AlphaFoldDB" id="A0A8J2MRX8"/>
<dbReference type="EMBL" id="CAKAEH010001588">
    <property type="protein sequence ID" value="CAG9537808.1"/>
    <property type="molecule type" value="Genomic_DNA"/>
</dbReference>
<protein>
    <submittedName>
        <fullName evidence="1">Uncharacterized protein</fullName>
    </submittedName>
</protein>
<evidence type="ECO:0000313" key="1">
    <source>
        <dbReference type="EMBL" id="CAG9537808.1"/>
    </source>
</evidence>
<proteinExistence type="predicted"/>
<reference evidence="1" key="1">
    <citation type="submission" date="2021-09" db="EMBL/GenBank/DDBJ databases">
        <authorList>
            <consortium name="Pathogen Informatics"/>
        </authorList>
    </citation>
    <scope>NUCLEOTIDE SEQUENCE</scope>
</reference>
<comment type="caution">
    <text evidence="1">The sequence shown here is derived from an EMBL/GenBank/DDBJ whole genome shotgun (WGS) entry which is preliminary data.</text>
</comment>
<gene>
    <name evidence="1" type="ORF">CJOHNSTONI_LOCUS7575</name>
</gene>
<accession>A0A8J2MRX8</accession>
<keyword evidence="2" id="KW-1185">Reference proteome</keyword>
<name>A0A8J2MRX8_9BILA</name>